<keyword evidence="9" id="KW-1185">Reference proteome</keyword>
<evidence type="ECO:0000256" key="4">
    <source>
        <dbReference type="ARBA" id="ARBA00022702"/>
    </source>
</evidence>
<evidence type="ECO:0000256" key="5">
    <source>
        <dbReference type="ARBA" id="ARBA00022729"/>
    </source>
</evidence>
<proteinExistence type="inferred from homology"/>
<evidence type="ECO:0000256" key="7">
    <source>
        <dbReference type="SAM" id="SignalP"/>
    </source>
</evidence>
<comment type="subcellular location">
    <subcellularLocation>
        <location evidence="1">Secreted</location>
    </subcellularLocation>
</comment>
<keyword evidence="5 7" id="KW-0732">Signal</keyword>
<comment type="similarity">
    <text evidence="2">Belongs to the plant rapid alkalinization factor (RALF) family.</text>
</comment>
<dbReference type="GO" id="GO:0005576">
    <property type="term" value="C:extracellular region"/>
    <property type="evidence" value="ECO:0007669"/>
    <property type="project" value="UniProtKB-SubCell"/>
</dbReference>
<dbReference type="EMBL" id="OX459126">
    <property type="protein sequence ID" value="CAI9118791.1"/>
    <property type="molecule type" value="Genomic_DNA"/>
</dbReference>
<protein>
    <submittedName>
        <fullName evidence="8">OLC1v1020401C1</fullName>
    </submittedName>
</protein>
<evidence type="ECO:0000256" key="2">
    <source>
        <dbReference type="ARBA" id="ARBA00009178"/>
    </source>
</evidence>
<gene>
    <name evidence="8" type="ORF">OLC1_LOCUS24580</name>
</gene>
<dbReference type="GO" id="GO:0019722">
    <property type="term" value="P:calcium-mediated signaling"/>
    <property type="evidence" value="ECO:0007669"/>
    <property type="project" value="TreeGrafter"/>
</dbReference>
<dbReference type="AlphaFoldDB" id="A0AAV1EGA5"/>
<dbReference type="PANTHER" id="PTHR33136:SF95">
    <property type="entry name" value="PROTEIN RALF-LIKE 33-RELATED"/>
    <property type="match status" value="1"/>
</dbReference>
<keyword evidence="4" id="KW-0372">Hormone</keyword>
<name>A0AAV1EGA5_OLDCO</name>
<keyword evidence="3" id="KW-0964">Secreted</keyword>
<keyword evidence="6" id="KW-1015">Disulfide bond</keyword>
<reference evidence="8" key="1">
    <citation type="submission" date="2023-03" db="EMBL/GenBank/DDBJ databases">
        <authorList>
            <person name="Julca I."/>
        </authorList>
    </citation>
    <scope>NUCLEOTIDE SEQUENCE</scope>
</reference>
<evidence type="ECO:0000313" key="9">
    <source>
        <dbReference type="Proteomes" id="UP001161247"/>
    </source>
</evidence>
<dbReference type="PANTHER" id="PTHR33136">
    <property type="entry name" value="RAPID ALKALINIZATION FACTOR-LIKE"/>
    <property type="match status" value="1"/>
</dbReference>
<organism evidence="8 9">
    <name type="scientific">Oldenlandia corymbosa var. corymbosa</name>
    <dbReference type="NCBI Taxonomy" id="529605"/>
    <lineage>
        <taxon>Eukaryota</taxon>
        <taxon>Viridiplantae</taxon>
        <taxon>Streptophyta</taxon>
        <taxon>Embryophyta</taxon>
        <taxon>Tracheophyta</taxon>
        <taxon>Spermatophyta</taxon>
        <taxon>Magnoliopsida</taxon>
        <taxon>eudicotyledons</taxon>
        <taxon>Gunneridae</taxon>
        <taxon>Pentapetalae</taxon>
        <taxon>asterids</taxon>
        <taxon>lamiids</taxon>
        <taxon>Gentianales</taxon>
        <taxon>Rubiaceae</taxon>
        <taxon>Rubioideae</taxon>
        <taxon>Spermacoceae</taxon>
        <taxon>Hedyotis-Oldenlandia complex</taxon>
        <taxon>Oldenlandia</taxon>
    </lineage>
</organism>
<dbReference type="GO" id="GO:0005179">
    <property type="term" value="F:hormone activity"/>
    <property type="evidence" value="ECO:0007669"/>
    <property type="project" value="UniProtKB-KW"/>
</dbReference>
<sequence>MVSPVSAGIKLILISAATFFTIMLMSSPAVDGQTGAAHDLVGFYFPATSTVSGGSTCNGGGSIEECLMNQEEEMDDIDIGEDGLPEMESESSRRSLYYRRRYISYGALFRDRVPCSRRGYSYYNCRPGRHVNPYVRGCSAITRCRSF</sequence>
<dbReference type="Pfam" id="PF05498">
    <property type="entry name" value="RALF"/>
    <property type="match status" value="1"/>
</dbReference>
<evidence type="ECO:0000256" key="6">
    <source>
        <dbReference type="ARBA" id="ARBA00023157"/>
    </source>
</evidence>
<feature type="chain" id="PRO_5043897724" evidence="7">
    <location>
        <begin position="33"/>
        <end position="147"/>
    </location>
</feature>
<dbReference type="InterPro" id="IPR008801">
    <property type="entry name" value="RALF"/>
</dbReference>
<evidence type="ECO:0000256" key="3">
    <source>
        <dbReference type="ARBA" id="ARBA00022525"/>
    </source>
</evidence>
<dbReference type="Proteomes" id="UP001161247">
    <property type="component" value="Chromosome 9"/>
</dbReference>
<evidence type="ECO:0000313" key="8">
    <source>
        <dbReference type="EMBL" id="CAI9118791.1"/>
    </source>
</evidence>
<evidence type="ECO:0000256" key="1">
    <source>
        <dbReference type="ARBA" id="ARBA00004613"/>
    </source>
</evidence>
<accession>A0AAV1EGA5</accession>
<feature type="signal peptide" evidence="7">
    <location>
        <begin position="1"/>
        <end position="32"/>
    </location>
</feature>
<dbReference type="GO" id="GO:0009506">
    <property type="term" value="C:plasmodesma"/>
    <property type="evidence" value="ECO:0007669"/>
    <property type="project" value="TreeGrafter"/>
</dbReference>